<evidence type="ECO:0000259" key="2">
    <source>
        <dbReference type="Pfam" id="PF10785"/>
    </source>
</evidence>
<protein>
    <recommendedName>
        <fullName evidence="6">NADH-ubiquinone oxidoreductase subunit</fullName>
    </recommendedName>
</protein>
<dbReference type="InterPro" id="IPR019721">
    <property type="entry name" value="NADH-UbQ_OxRdtase_su21_N"/>
</dbReference>
<evidence type="ECO:0000259" key="3">
    <source>
        <dbReference type="Pfam" id="PF12853"/>
    </source>
</evidence>
<comment type="caution">
    <text evidence="4">The sequence shown here is derived from an EMBL/GenBank/DDBJ whole genome shotgun (WGS) entry which is preliminary data.</text>
</comment>
<gene>
    <name evidence="4" type="ORF">C6P40_000349</name>
</gene>
<keyword evidence="1" id="KW-0472">Membrane</keyword>
<keyword evidence="1" id="KW-1133">Transmembrane helix</keyword>
<name>A0A9P7BG87_9ASCO</name>
<dbReference type="PANTHER" id="PTHR34062">
    <property type="entry name" value="OXIDOREDUCTASE 21 KDA SUBUNIT, PUTATIVE (AFU_ORTHOLOGUE AFUA_4G04750)-RELATED"/>
    <property type="match status" value="1"/>
</dbReference>
<dbReference type="Pfam" id="PF10785">
    <property type="entry name" value="NADH-u_ox-rdase"/>
    <property type="match status" value="1"/>
</dbReference>
<evidence type="ECO:0000313" key="5">
    <source>
        <dbReference type="Proteomes" id="UP000697127"/>
    </source>
</evidence>
<feature type="domain" description="NADH-ubiquinone oxidoreductase 21kDa subunit C-terminal fungi" evidence="3">
    <location>
        <begin position="98"/>
        <end position="180"/>
    </location>
</feature>
<dbReference type="AlphaFoldDB" id="A0A9P7BG87"/>
<evidence type="ECO:0000256" key="1">
    <source>
        <dbReference type="SAM" id="Phobius"/>
    </source>
</evidence>
<keyword evidence="5" id="KW-1185">Reference proteome</keyword>
<evidence type="ECO:0000313" key="4">
    <source>
        <dbReference type="EMBL" id="KAG0688910.1"/>
    </source>
</evidence>
<organism evidence="4 5">
    <name type="scientific">Pichia californica</name>
    <dbReference type="NCBI Taxonomy" id="460514"/>
    <lineage>
        <taxon>Eukaryota</taxon>
        <taxon>Fungi</taxon>
        <taxon>Dikarya</taxon>
        <taxon>Ascomycota</taxon>
        <taxon>Saccharomycotina</taxon>
        <taxon>Pichiomycetes</taxon>
        <taxon>Pichiales</taxon>
        <taxon>Pichiaceae</taxon>
        <taxon>Pichia</taxon>
    </lineage>
</organism>
<dbReference type="InterPro" id="IPR053229">
    <property type="entry name" value="NADH-Q_oxidrdct_subunit"/>
</dbReference>
<dbReference type="Pfam" id="PF12853">
    <property type="entry name" value="NADH_u_ox_C"/>
    <property type="match status" value="1"/>
</dbReference>
<evidence type="ECO:0008006" key="6">
    <source>
        <dbReference type="Google" id="ProtNLM"/>
    </source>
</evidence>
<dbReference type="OrthoDB" id="196140at2759"/>
<reference evidence="4" key="1">
    <citation type="submission" date="2020-11" db="EMBL/GenBank/DDBJ databases">
        <title>Kefir isolates.</title>
        <authorList>
            <person name="Marcisauskas S."/>
            <person name="Kim Y."/>
            <person name="Blasche S."/>
        </authorList>
    </citation>
    <scope>NUCLEOTIDE SEQUENCE</scope>
    <source>
        <strain evidence="4">Olga-1</strain>
    </source>
</reference>
<sequence length="183" mass="21131">MSKYEVIDQDPTFSRVVNYFRPSDYLTWLGATIAGPVSLILLEKYEPASGRQFKMPKPMFLRAGALIGFTTGFFLAYNESTKRFWGVSENKREVEKDRYEIKSLLSKGKNPYGCEDSTLTPYMQDLSARYSKNSQVLLGILPWFNFVNHPYHGVDLKKYYEVRDGEDKWGFDLVPLDQIKGLP</sequence>
<feature type="transmembrane region" description="Helical" evidence="1">
    <location>
        <begin position="25"/>
        <end position="43"/>
    </location>
</feature>
<feature type="transmembrane region" description="Helical" evidence="1">
    <location>
        <begin position="59"/>
        <end position="77"/>
    </location>
</feature>
<accession>A0A9P7BG87</accession>
<dbReference type="InterPro" id="IPR024549">
    <property type="entry name" value="NADH-UbQ_OxRdtase_su21_C_fun"/>
</dbReference>
<proteinExistence type="predicted"/>
<dbReference type="Proteomes" id="UP000697127">
    <property type="component" value="Unassembled WGS sequence"/>
</dbReference>
<keyword evidence="1" id="KW-0812">Transmembrane</keyword>
<dbReference type="EMBL" id="PUHW01000113">
    <property type="protein sequence ID" value="KAG0688910.1"/>
    <property type="molecule type" value="Genomic_DNA"/>
</dbReference>
<dbReference type="PANTHER" id="PTHR34062:SF1">
    <property type="entry name" value="NADH-UBIQUINONE OXIDOREDUCTASE 21KDA SUBUNIT N-TERMINAL DOMAIN-CONTAINING PROTEIN"/>
    <property type="match status" value="1"/>
</dbReference>
<feature type="domain" description="NADH-ubiquinone oxidoreductase 21kDa subunit N-terminal" evidence="2">
    <location>
        <begin position="2"/>
        <end position="89"/>
    </location>
</feature>